<evidence type="ECO:0000313" key="1">
    <source>
        <dbReference type="EMBL" id="PSU26970.1"/>
    </source>
</evidence>
<dbReference type="Proteomes" id="UP000240254">
    <property type="component" value="Unassembled WGS sequence"/>
</dbReference>
<reference evidence="1 2" key="1">
    <citation type="submission" date="2018-03" db="EMBL/GenBank/DDBJ databases">
        <title>Whole genome sequencing of Histamine producing bacteria.</title>
        <authorList>
            <person name="Butler K."/>
        </authorList>
    </citation>
    <scope>NUCLEOTIDE SEQUENCE [LARGE SCALE GENOMIC DNA]</scope>
    <source>
        <strain evidence="1 2">BS2</strain>
    </source>
</reference>
<name>A0A2T3IHA8_9GAMM</name>
<protein>
    <submittedName>
        <fullName evidence="1">Uncharacterized protein</fullName>
    </submittedName>
</protein>
<evidence type="ECO:0000313" key="2">
    <source>
        <dbReference type="Proteomes" id="UP000240254"/>
    </source>
</evidence>
<sequence length="71" mass="8445">MVKLLKNVDFQCLSALRFSKSGAHNTQPQYKVNKKFYYLKRLIDSSFAITAKEKLLRKNHLIFIELKINHY</sequence>
<comment type="caution">
    <text evidence="1">The sequence shown here is derived from an EMBL/GenBank/DDBJ whole genome shotgun (WGS) entry which is preliminary data.</text>
</comment>
<proteinExistence type="predicted"/>
<organism evidence="1 2">
    <name type="scientific">Photobacterium aquimaris</name>
    <dbReference type="NCBI Taxonomy" id="512643"/>
    <lineage>
        <taxon>Bacteria</taxon>
        <taxon>Pseudomonadati</taxon>
        <taxon>Pseudomonadota</taxon>
        <taxon>Gammaproteobacteria</taxon>
        <taxon>Vibrionales</taxon>
        <taxon>Vibrionaceae</taxon>
        <taxon>Photobacterium</taxon>
    </lineage>
</organism>
<dbReference type="EMBL" id="PYMK01000018">
    <property type="protein sequence ID" value="PSU26970.1"/>
    <property type="molecule type" value="Genomic_DNA"/>
</dbReference>
<accession>A0A2T3IHA8</accession>
<gene>
    <name evidence="1" type="ORF">CTM88_15100</name>
</gene>
<dbReference type="AlphaFoldDB" id="A0A2T3IHA8"/>